<dbReference type="PANTHER" id="PTHR31490:SF88">
    <property type="entry name" value="BETA-XYLANASE"/>
    <property type="match status" value="1"/>
</dbReference>
<dbReference type="SUPFAM" id="SSF51445">
    <property type="entry name" value="(Trans)glycosidases"/>
    <property type="match status" value="1"/>
</dbReference>
<dbReference type="GO" id="GO:0031176">
    <property type="term" value="F:endo-1,4-beta-xylanase activity"/>
    <property type="evidence" value="ECO:0007669"/>
    <property type="project" value="UniProtKB-EC"/>
</dbReference>
<dbReference type="PROSITE" id="PS51257">
    <property type="entry name" value="PROKAR_LIPOPROTEIN"/>
    <property type="match status" value="1"/>
</dbReference>
<evidence type="ECO:0000313" key="12">
    <source>
        <dbReference type="Proteomes" id="UP000464262"/>
    </source>
</evidence>
<gene>
    <name evidence="11" type="ORF">GT360_14810</name>
</gene>
<evidence type="ECO:0000256" key="9">
    <source>
        <dbReference type="RuleBase" id="RU361174"/>
    </source>
</evidence>
<dbReference type="KEGG" id="vas:GT360_14810"/>
<evidence type="ECO:0000256" key="3">
    <source>
        <dbReference type="ARBA" id="ARBA00022651"/>
    </source>
</evidence>
<organism evidence="11 12">
    <name type="scientific">Vibrio astriarenae</name>
    <dbReference type="NCBI Taxonomy" id="1481923"/>
    <lineage>
        <taxon>Bacteria</taxon>
        <taxon>Pseudomonadati</taxon>
        <taxon>Pseudomonadota</taxon>
        <taxon>Gammaproteobacteria</taxon>
        <taxon>Vibrionales</taxon>
        <taxon>Vibrionaceae</taxon>
        <taxon>Vibrio</taxon>
    </lineage>
</organism>
<evidence type="ECO:0000256" key="5">
    <source>
        <dbReference type="ARBA" id="ARBA00022801"/>
    </source>
</evidence>
<dbReference type="InterPro" id="IPR044846">
    <property type="entry name" value="GH10"/>
</dbReference>
<keyword evidence="4" id="KW-0732">Signal</keyword>
<dbReference type="AlphaFoldDB" id="A0A7Z2YEU7"/>
<evidence type="ECO:0000256" key="1">
    <source>
        <dbReference type="ARBA" id="ARBA00000681"/>
    </source>
</evidence>
<evidence type="ECO:0000256" key="2">
    <source>
        <dbReference type="ARBA" id="ARBA00007495"/>
    </source>
</evidence>
<dbReference type="GO" id="GO:0045493">
    <property type="term" value="P:xylan catabolic process"/>
    <property type="evidence" value="ECO:0007669"/>
    <property type="project" value="UniProtKB-KW"/>
</dbReference>
<keyword evidence="6 9" id="KW-0119">Carbohydrate metabolism</keyword>
<dbReference type="Pfam" id="PF00331">
    <property type="entry name" value="Glyco_hydro_10"/>
    <property type="match status" value="1"/>
</dbReference>
<feature type="domain" description="GH10" evidence="10">
    <location>
        <begin position="49"/>
        <end position="363"/>
    </location>
</feature>
<evidence type="ECO:0000256" key="6">
    <source>
        <dbReference type="ARBA" id="ARBA00023277"/>
    </source>
</evidence>
<sequence>MKWNSVCLLLGTSAVLQGCLLDSADTETVEIPQPEVESLYALADGYPIGTALPAGDAENSVHERNDLQALVKQHFNQITAENIMKPQYLQPSQGQFFFDDAEALIGFAQEFDATVHGHTLVWHSQIPDWMKACSSASECSDIMVDHVTAVASQFEGKVQSWDVVNEAFNDDGSYRDEGENGSVWYHNIGKDYIAQAFTAAREADATAKLYYNDYNIEYNGAKLDAVLTMVDELTTANAPIDGIGFQMHVGIEQPTIDVISAALKRAADTGLQVKITELDTRLNHDGSYSVLTAELAAKQQQRYQEIIEAYLDVVPDVQRGGISVWGVSDADSWIRDLYGNPDWPLLFDDQLAQKPAIQGFADGLAGNVSEPEFIDTFESGVFWYEDGASTVNGQFTHNADAQTMDLNIQWASDGDKYVVARAFDEQTIDFTTARTLSFDIYVPADIGSDGVLAIQPFIMDGAYTPAYLGYQFGYTAGDWGTVTISNIDPDFEFGWNGEPDFTAIDRVGLEFIANGGQVPQGTIQIDNVTIR</sequence>
<protein>
    <recommendedName>
        <fullName evidence="9">Beta-xylanase</fullName>
        <ecNumber evidence="9">3.2.1.8</ecNumber>
    </recommendedName>
</protein>
<evidence type="ECO:0000256" key="4">
    <source>
        <dbReference type="ARBA" id="ARBA00022729"/>
    </source>
</evidence>
<evidence type="ECO:0000313" key="11">
    <source>
        <dbReference type="EMBL" id="QIA64833.1"/>
    </source>
</evidence>
<dbReference type="EC" id="3.2.1.8" evidence="9"/>
<dbReference type="SMART" id="SM00633">
    <property type="entry name" value="Glyco_10"/>
    <property type="match status" value="1"/>
</dbReference>
<dbReference type="EMBL" id="CP047476">
    <property type="protein sequence ID" value="QIA64833.1"/>
    <property type="molecule type" value="Genomic_DNA"/>
</dbReference>
<evidence type="ECO:0000259" key="10">
    <source>
        <dbReference type="PROSITE" id="PS51760"/>
    </source>
</evidence>
<evidence type="ECO:0000256" key="7">
    <source>
        <dbReference type="ARBA" id="ARBA00023295"/>
    </source>
</evidence>
<evidence type="ECO:0000256" key="8">
    <source>
        <dbReference type="ARBA" id="ARBA00023326"/>
    </source>
</evidence>
<dbReference type="Proteomes" id="UP000464262">
    <property type="component" value="Chromosome 2"/>
</dbReference>
<keyword evidence="5 9" id="KW-0378">Hydrolase</keyword>
<dbReference type="PROSITE" id="PS51760">
    <property type="entry name" value="GH10_2"/>
    <property type="match status" value="1"/>
</dbReference>
<dbReference type="InterPro" id="IPR017853">
    <property type="entry name" value="GH"/>
</dbReference>
<reference evidence="11 12" key="1">
    <citation type="submission" date="2020-01" db="EMBL/GenBank/DDBJ databases">
        <title>Whole genome and functional gene identification of agarase of Vibrio HN897.</title>
        <authorList>
            <person name="Liu Y."/>
            <person name="Zhao Z."/>
        </authorList>
    </citation>
    <scope>NUCLEOTIDE SEQUENCE [LARGE SCALE GENOMIC DNA]</scope>
    <source>
        <strain evidence="11 12">HN897</strain>
    </source>
</reference>
<dbReference type="Gene3D" id="3.20.20.80">
    <property type="entry name" value="Glycosidases"/>
    <property type="match status" value="1"/>
</dbReference>
<dbReference type="Gene3D" id="2.60.120.260">
    <property type="entry name" value="Galactose-binding domain-like"/>
    <property type="match status" value="1"/>
</dbReference>
<proteinExistence type="inferred from homology"/>
<comment type="similarity">
    <text evidence="2 9">Belongs to the glycosyl hydrolase 10 (cellulase F) family.</text>
</comment>
<keyword evidence="8 9" id="KW-0624">Polysaccharide degradation</keyword>
<comment type="catalytic activity">
    <reaction evidence="1 9">
        <text>Endohydrolysis of (1-&gt;4)-beta-D-xylosidic linkages in xylans.</text>
        <dbReference type="EC" id="3.2.1.8"/>
    </reaction>
</comment>
<keyword evidence="12" id="KW-1185">Reference proteome</keyword>
<dbReference type="InterPro" id="IPR001000">
    <property type="entry name" value="GH10_dom"/>
</dbReference>
<dbReference type="RefSeq" id="WP_164649734.1">
    <property type="nucleotide sequence ID" value="NZ_CP047476.1"/>
</dbReference>
<name>A0A7Z2YEU7_9VIBR</name>
<keyword evidence="3" id="KW-0858">Xylan degradation</keyword>
<dbReference type="PANTHER" id="PTHR31490">
    <property type="entry name" value="GLYCOSYL HYDROLASE"/>
    <property type="match status" value="1"/>
</dbReference>
<keyword evidence="7 9" id="KW-0326">Glycosidase</keyword>
<dbReference type="PRINTS" id="PR00134">
    <property type="entry name" value="GLHYDRLASE10"/>
</dbReference>
<accession>A0A7Z2YEU7</accession>